<comment type="subcellular location">
    <subcellularLocation>
        <location evidence="10">Cytoplasm</location>
    </subcellularLocation>
    <text evidence="10">Associated with the membrane possibly through PlsY.</text>
</comment>
<dbReference type="NCBIfam" id="TIGR00182">
    <property type="entry name" value="plsX"/>
    <property type="match status" value="1"/>
</dbReference>
<comment type="subunit">
    <text evidence="9 10">Homodimer. Probably interacts with PlsY.</text>
</comment>
<evidence type="ECO:0000256" key="7">
    <source>
        <dbReference type="ARBA" id="ARBA00023264"/>
    </source>
</evidence>
<evidence type="ECO:0000256" key="3">
    <source>
        <dbReference type="ARBA" id="ARBA00022516"/>
    </source>
</evidence>
<evidence type="ECO:0000256" key="2">
    <source>
        <dbReference type="ARBA" id="ARBA00022490"/>
    </source>
</evidence>
<evidence type="ECO:0000256" key="6">
    <source>
        <dbReference type="ARBA" id="ARBA00023209"/>
    </source>
</evidence>
<accession>A0ABU5N0Y9</accession>
<sequence>MRISVDAMGGDFAPREIVAGSIQAAEKIQGLEKIYLVGNEAAIQSELNKHKGPIPSCIEIVHCTEVVGMGESPATAIRRKKDSSIARSVELVKDGKADAVFSAGNTGAAVAAATLKLRTLKGVSRPAIATVMPTPEKPFVLLDAGANPDSTPEMIQQYAVMGSIYSREILGVENPSVGLLSIGEEDAKGNETTKKTFRLLQETDINFTGNVESRDLYDGKVSVAVCDGFVGNVVLKTSEAVAKMIGNWLKDMFKQNIFRILGYVFARGVFKEMKTHADPSSYGGAPLLGANGIVIIGHGSSNAFATFNGIRVATEAVDHHVNHLIEDELKRINPET</sequence>
<comment type="pathway">
    <text evidence="10">Lipid metabolism; phospholipid metabolism.</text>
</comment>
<proteinExistence type="inferred from homology"/>
<keyword evidence="4 10" id="KW-0808">Transferase</keyword>
<dbReference type="Proteomes" id="UP001290861">
    <property type="component" value="Unassembled WGS sequence"/>
</dbReference>
<protein>
    <recommendedName>
        <fullName evidence="8 10">Phosphate acyltransferase</fullName>
        <ecNumber evidence="8 10">2.3.1.274</ecNumber>
    </recommendedName>
    <alternativeName>
        <fullName evidence="10">Acyl-ACP phosphotransacylase</fullName>
    </alternativeName>
    <alternativeName>
        <fullName evidence="10">Acyl-[acyl-carrier-protein]--phosphate acyltransferase</fullName>
    </alternativeName>
    <alternativeName>
        <fullName evidence="10">Phosphate-acyl-ACP acyltransferase</fullName>
    </alternativeName>
</protein>
<evidence type="ECO:0000256" key="1">
    <source>
        <dbReference type="ARBA" id="ARBA00001232"/>
    </source>
</evidence>
<evidence type="ECO:0000256" key="10">
    <source>
        <dbReference type="HAMAP-Rule" id="MF_00019"/>
    </source>
</evidence>
<dbReference type="EMBL" id="JARVCO010000012">
    <property type="protein sequence ID" value="MDZ8120103.1"/>
    <property type="molecule type" value="Genomic_DNA"/>
</dbReference>
<dbReference type="HAMAP" id="MF_00019">
    <property type="entry name" value="PlsX"/>
    <property type="match status" value="1"/>
</dbReference>
<comment type="catalytic activity">
    <reaction evidence="1 10">
        <text>a fatty acyl-[ACP] + phosphate = an acyl phosphate + holo-[ACP]</text>
        <dbReference type="Rhea" id="RHEA:42292"/>
        <dbReference type="Rhea" id="RHEA-COMP:9685"/>
        <dbReference type="Rhea" id="RHEA-COMP:14125"/>
        <dbReference type="ChEBI" id="CHEBI:43474"/>
        <dbReference type="ChEBI" id="CHEBI:59918"/>
        <dbReference type="ChEBI" id="CHEBI:64479"/>
        <dbReference type="ChEBI" id="CHEBI:138651"/>
        <dbReference type="EC" id="2.3.1.274"/>
    </reaction>
</comment>
<keyword evidence="12" id="KW-1185">Reference proteome</keyword>
<keyword evidence="2 10" id="KW-0963">Cytoplasm</keyword>
<dbReference type="GO" id="GO:0043811">
    <property type="term" value="F:phosphate:acyl-[acyl carrier protein] acyltransferase activity"/>
    <property type="evidence" value="ECO:0007669"/>
    <property type="project" value="UniProtKB-EC"/>
</dbReference>
<evidence type="ECO:0000256" key="4">
    <source>
        <dbReference type="ARBA" id="ARBA00022679"/>
    </source>
</evidence>
<gene>
    <name evidence="10 11" type="primary">plsX</name>
    <name evidence="11" type="ORF">P9H32_15840</name>
</gene>
<keyword evidence="6 10" id="KW-0594">Phospholipid biosynthesis</keyword>
<dbReference type="Gene3D" id="3.40.718.10">
    <property type="entry name" value="Isopropylmalate Dehydrogenase"/>
    <property type="match status" value="1"/>
</dbReference>
<dbReference type="RefSeq" id="WP_322609879.1">
    <property type="nucleotide sequence ID" value="NZ_JARVCO010000012.1"/>
</dbReference>
<comment type="similarity">
    <text evidence="10">Belongs to the PlsX family.</text>
</comment>
<name>A0ABU5N0Y9_9BACT</name>
<dbReference type="PANTHER" id="PTHR30100:SF1">
    <property type="entry name" value="PHOSPHATE ACYLTRANSFERASE"/>
    <property type="match status" value="1"/>
</dbReference>
<comment type="caution">
    <text evidence="11">The sequence shown here is derived from an EMBL/GenBank/DDBJ whole genome shotgun (WGS) entry which is preliminary data.</text>
</comment>
<reference evidence="11 12" key="1">
    <citation type="journal article" date="2024" name="Appl. Environ. Microbiol.">
        <title>Pontiella agarivorans sp. nov., a novel marine anaerobic bacterium capable of degrading macroalgal polysaccharides and fixing nitrogen.</title>
        <authorList>
            <person name="Liu N."/>
            <person name="Kivenson V."/>
            <person name="Peng X."/>
            <person name="Cui Z."/>
            <person name="Lankiewicz T.S."/>
            <person name="Gosselin K.M."/>
            <person name="English C.J."/>
            <person name="Blair E.M."/>
            <person name="O'Malley M.A."/>
            <person name="Valentine D.L."/>
        </authorList>
    </citation>
    <scope>NUCLEOTIDE SEQUENCE [LARGE SCALE GENOMIC DNA]</scope>
    <source>
        <strain evidence="11 12">NLcol2</strain>
    </source>
</reference>
<comment type="function">
    <text evidence="10">Catalyzes the reversible formation of acyl-phosphate (acyl-PO(4)) from acyl-[acyl-carrier-protein] (acyl-ACP). This enzyme utilizes acyl-ACP as fatty acyl donor, but not acyl-CoA.</text>
</comment>
<keyword evidence="7 10" id="KW-1208">Phospholipid metabolism</keyword>
<dbReference type="PANTHER" id="PTHR30100">
    <property type="entry name" value="FATTY ACID/PHOSPHOLIPID SYNTHESIS PROTEIN PLSX"/>
    <property type="match status" value="1"/>
</dbReference>
<keyword evidence="5 10" id="KW-0443">Lipid metabolism</keyword>
<dbReference type="EC" id="2.3.1.274" evidence="8 10"/>
<evidence type="ECO:0000313" key="11">
    <source>
        <dbReference type="EMBL" id="MDZ8120103.1"/>
    </source>
</evidence>
<dbReference type="SUPFAM" id="SSF53659">
    <property type="entry name" value="Isocitrate/Isopropylmalate dehydrogenase-like"/>
    <property type="match status" value="1"/>
</dbReference>
<evidence type="ECO:0000256" key="9">
    <source>
        <dbReference type="ARBA" id="ARBA00046608"/>
    </source>
</evidence>
<evidence type="ECO:0000256" key="8">
    <source>
        <dbReference type="ARBA" id="ARBA00024069"/>
    </source>
</evidence>
<dbReference type="InterPro" id="IPR012281">
    <property type="entry name" value="Phospholipid_synth_PlsX-like"/>
</dbReference>
<evidence type="ECO:0000313" key="12">
    <source>
        <dbReference type="Proteomes" id="UP001290861"/>
    </source>
</evidence>
<keyword evidence="3 10" id="KW-0444">Lipid biosynthesis</keyword>
<dbReference type="PIRSF" id="PIRSF002465">
    <property type="entry name" value="Phsphlp_syn_PlsX"/>
    <property type="match status" value="1"/>
</dbReference>
<dbReference type="InterPro" id="IPR003664">
    <property type="entry name" value="FA_synthesis"/>
</dbReference>
<evidence type="ECO:0000256" key="5">
    <source>
        <dbReference type="ARBA" id="ARBA00023098"/>
    </source>
</evidence>
<organism evidence="11 12">
    <name type="scientific">Pontiella agarivorans</name>
    <dbReference type="NCBI Taxonomy" id="3038953"/>
    <lineage>
        <taxon>Bacteria</taxon>
        <taxon>Pseudomonadati</taxon>
        <taxon>Kiritimatiellota</taxon>
        <taxon>Kiritimatiellia</taxon>
        <taxon>Kiritimatiellales</taxon>
        <taxon>Pontiellaceae</taxon>
        <taxon>Pontiella</taxon>
    </lineage>
</organism>
<keyword evidence="11" id="KW-0012">Acyltransferase</keyword>
<dbReference type="Pfam" id="PF02504">
    <property type="entry name" value="FA_synthesis"/>
    <property type="match status" value="1"/>
</dbReference>